<evidence type="ECO:0000313" key="7">
    <source>
        <dbReference type="Proteomes" id="UP001249851"/>
    </source>
</evidence>
<evidence type="ECO:0000256" key="3">
    <source>
        <dbReference type="ARBA" id="ARBA00023157"/>
    </source>
</evidence>
<dbReference type="EMBL" id="JARQWQ010000030">
    <property type="protein sequence ID" value="KAK2562020.1"/>
    <property type="molecule type" value="Genomic_DNA"/>
</dbReference>
<dbReference type="Pfam" id="PF00007">
    <property type="entry name" value="Cys_knot"/>
    <property type="match status" value="1"/>
</dbReference>
<feature type="transmembrane region" description="Helical" evidence="4">
    <location>
        <begin position="50"/>
        <end position="71"/>
    </location>
</feature>
<comment type="caution">
    <text evidence="6">The sequence shown here is derived from an EMBL/GenBank/DDBJ whole genome shotgun (WGS) entry which is preliminary data.</text>
</comment>
<keyword evidence="7" id="KW-1185">Reference proteome</keyword>
<dbReference type="InterPro" id="IPR029034">
    <property type="entry name" value="Cystine-knot_cytokine"/>
</dbReference>
<evidence type="ECO:0000256" key="2">
    <source>
        <dbReference type="ARBA" id="ARBA00022525"/>
    </source>
</evidence>
<reference evidence="6" key="2">
    <citation type="journal article" date="2023" name="Science">
        <title>Genomic signatures of disease resistance in endangered staghorn corals.</title>
        <authorList>
            <person name="Vollmer S.V."/>
            <person name="Selwyn J.D."/>
            <person name="Despard B.A."/>
            <person name="Roesel C.L."/>
        </authorList>
    </citation>
    <scope>NUCLEOTIDE SEQUENCE</scope>
    <source>
        <strain evidence="6">K2</strain>
    </source>
</reference>
<dbReference type="Gene3D" id="2.10.90.10">
    <property type="entry name" value="Cystine-knot cytokines"/>
    <property type="match status" value="1"/>
</dbReference>
<keyword evidence="3" id="KW-1015">Disulfide bond</keyword>
<feature type="domain" description="Glycoprotein hormone subunit beta" evidence="5">
    <location>
        <begin position="86"/>
        <end position="168"/>
    </location>
</feature>
<evidence type="ECO:0000256" key="4">
    <source>
        <dbReference type="SAM" id="Phobius"/>
    </source>
</evidence>
<keyword evidence="2" id="KW-0964">Secreted</keyword>
<name>A0AAD9QIQ1_ACRCE</name>
<comment type="subcellular location">
    <subcellularLocation>
        <location evidence="1">Secreted</location>
    </subcellularLocation>
</comment>
<organism evidence="6 7">
    <name type="scientific">Acropora cervicornis</name>
    <name type="common">Staghorn coral</name>
    <dbReference type="NCBI Taxonomy" id="6130"/>
    <lineage>
        <taxon>Eukaryota</taxon>
        <taxon>Metazoa</taxon>
        <taxon>Cnidaria</taxon>
        <taxon>Anthozoa</taxon>
        <taxon>Hexacorallia</taxon>
        <taxon>Scleractinia</taxon>
        <taxon>Astrocoeniina</taxon>
        <taxon>Acroporidae</taxon>
        <taxon>Acropora</taxon>
    </lineage>
</organism>
<keyword evidence="4" id="KW-0472">Membrane</keyword>
<reference evidence="6" key="1">
    <citation type="journal article" date="2023" name="G3 (Bethesda)">
        <title>Whole genome assembly and annotation of the endangered Caribbean coral Acropora cervicornis.</title>
        <authorList>
            <person name="Selwyn J.D."/>
            <person name="Vollmer S.V."/>
        </authorList>
    </citation>
    <scope>NUCLEOTIDE SEQUENCE</scope>
    <source>
        <strain evidence="6">K2</strain>
    </source>
</reference>
<evidence type="ECO:0000259" key="5">
    <source>
        <dbReference type="Pfam" id="PF00007"/>
    </source>
</evidence>
<evidence type="ECO:0000256" key="1">
    <source>
        <dbReference type="ARBA" id="ARBA00004613"/>
    </source>
</evidence>
<dbReference type="InterPro" id="IPR006208">
    <property type="entry name" value="Glyco_hormone_CN"/>
</dbReference>
<keyword evidence="4" id="KW-0812">Transmembrane</keyword>
<keyword evidence="4" id="KW-1133">Transmembrane helix</keyword>
<gene>
    <name evidence="6" type="ORF">P5673_014758</name>
</gene>
<protein>
    <recommendedName>
        <fullName evidence="5">Glycoprotein hormone subunit beta domain-containing protein</fullName>
    </recommendedName>
</protein>
<dbReference type="Proteomes" id="UP001249851">
    <property type="component" value="Unassembled WGS sequence"/>
</dbReference>
<feature type="non-terminal residue" evidence="6">
    <location>
        <position position="1"/>
    </location>
</feature>
<dbReference type="AlphaFoldDB" id="A0AAD9QIQ1"/>
<sequence>IGIIVITTVKDLTLSGGFVRRLQVTGKISVCLVTTCKNCFIDQLQTFNMVLLGFSKFFAAILLFNLLAVQCRPGNKISYRKGGGACEVHKGWLLMDRDKCRIEIPTFGCRGGCFSSAKPFSHRIGFASSCACCAPIESTIEERQVQCNGQTKVIRYPVARKCACRPCLNGS</sequence>
<dbReference type="GO" id="GO:0005576">
    <property type="term" value="C:extracellular region"/>
    <property type="evidence" value="ECO:0007669"/>
    <property type="project" value="UniProtKB-SubCell"/>
</dbReference>
<accession>A0AAD9QIQ1</accession>
<evidence type="ECO:0000313" key="6">
    <source>
        <dbReference type="EMBL" id="KAK2562020.1"/>
    </source>
</evidence>
<proteinExistence type="predicted"/>